<keyword evidence="3" id="KW-1185">Reference proteome</keyword>
<name>A0A8E2F1H5_9PEZI</name>
<accession>A0A8E2F1H5</accession>
<organism evidence="2 3">
    <name type="scientific">Glonium stellatum</name>
    <dbReference type="NCBI Taxonomy" id="574774"/>
    <lineage>
        <taxon>Eukaryota</taxon>
        <taxon>Fungi</taxon>
        <taxon>Dikarya</taxon>
        <taxon>Ascomycota</taxon>
        <taxon>Pezizomycotina</taxon>
        <taxon>Dothideomycetes</taxon>
        <taxon>Pleosporomycetidae</taxon>
        <taxon>Gloniales</taxon>
        <taxon>Gloniaceae</taxon>
        <taxon>Glonium</taxon>
    </lineage>
</organism>
<gene>
    <name evidence="2" type="ORF">AOQ84DRAFT_354276</name>
</gene>
<evidence type="ECO:0000313" key="3">
    <source>
        <dbReference type="Proteomes" id="UP000250140"/>
    </source>
</evidence>
<feature type="region of interest" description="Disordered" evidence="1">
    <location>
        <begin position="1"/>
        <end position="86"/>
    </location>
</feature>
<protein>
    <submittedName>
        <fullName evidence="2">Uncharacterized protein</fullName>
    </submittedName>
</protein>
<dbReference type="EMBL" id="KV749573">
    <property type="protein sequence ID" value="OCL08860.1"/>
    <property type="molecule type" value="Genomic_DNA"/>
</dbReference>
<sequence>MTTSLNARRKSGTQRARATSPYNPARSREHTKQFSNLPTQPPIQPLAHLPSNPAPTKQTSRPTKDHTTAKATTSTTHPTQTALNHH</sequence>
<evidence type="ECO:0000313" key="2">
    <source>
        <dbReference type="EMBL" id="OCL08860.1"/>
    </source>
</evidence>
<feature type="compositionally biased region" description="Polar residues" evidence="1">
    <location>
        <begin position="13"/>
        <end position="22"/>
    </location>
</feature>
<feature type="compositionally biased region" description="Low complexity" evidence="1">
    <location>
        <begin position="69"/>
        <end position="86"/>
    </location>
</feature>
<dbReference type="AlphaFoldDB" id="A0A8E2F1H5"/>
<proteinExistence type="predicted"/>
<evidence type="ECO:0000256" key="1">
    <source>
        <dbReference type="SAM" id="MobiDB-lite"/>
    </source>
</evidence>
<dbReference type="Proteomes" id="UP000250140">
    <property type="component" value="Unassembled WGS sequence"/>
</dbReference>
<reference evidence="2 3" key="1">
    <citation type="journal article" date="2016" name="Nat. Commun.">
        <title>Ectomycorrhizal ecology is imprinted in the genome of the dominant symbiotic fungus Cenococcum geophilum.</title>
        <authorList>
            <consortium name="DOE Joint Genome Institute"/>
            <person name="Peter M."/>
            <person name="Kohler A."/>
            <person name="Ohm R.A."/>
            <person name="Kuo A."/>
            <person name="Krutzmann J."/>
            <person name="Morin E."/>
            <person name="Arend M."/>
            <person name="Barry K.W."/>
            <person name="Binder M."/>
            <person name="Choi C."/>
            <person name="Clum A."/>
            <person name="Copeland A."/>
            <person name="Grisel N."/>
            <person name="Haridas S."/>
            <person name="Kipfer T."/>
            <person name="LaButti K."/>
            <person name="Lindquist E."/>
            <person name="Lipzen A."/>
            <person name="Maire R."/>
            <person name="Meier B."/>
            <person name="Mihaltcheva S."/>
            <person name="Molinier V."/>
            <person name="Murat C."/>
            <person name="Poggeler S."/>
            <person name="Quandt C.A."/>
            <person name="Sperisen C."/>
            <person name="Tritt A."/>
            <person name="Tisserant E."/>
            <person name="Crous P.W."/>
            <person name="Henrissat B."/>
            <person name="Nehls U."/>
            <person name="Egli S."/>
            <person name="Spatafora J.W."/>
            <person name="Grigoriev I.V."/>
            <person name="Martin F.M."/>
        </authorList>
    </citation>
    <scope>NUCLEOTIDE SEQUENCE [LARGE SCALE GENOMIC DNA]</scope>
    <source>
        <strain evidence="2 3">CBS 207.34</strain>
    </source>
</reference>